<feature type="signal peptide" evidence="1">
    <location>
        <begin position="1"/>
        <end position="23"/>
    </location>
</feature>
<dbReference type="STRING" id="642492.Clole_3673"/>
<evidence type="ECO:0000256" key="1">
    <source>
        <dbReference type="SAM" id="SignalP"/>
    </source>
</evidence>
<dbReference type="AlphaFoldDB" id="F2JH16"/>
<accession>F2JH16</accession>
<dbReference type="eggNOG" id="ENOG5030473">
    <property type="taxonomic scope" value="Bacteria"/>
</dbReference>
<sequence length="287" mass="31322">MLSKKLTITLIGTSILLCTSLIAAPALKHVKAMLNPTVQYTLDGNTILKGTQTLNYNNKNYVSVAELANALGLEVSYKDNVVSFVTPTTPVTPETPASESITIAKATIKEISLETKQVTILPEGKTDEVNNYIVLNIGDDTHIKHYLNKAIYKINDLKTGMTISATHSPAMTRSIPPQTAAFTITILEEDSSTEITSEAITLDKMVVAEVNHKENYFTVTPQGADAKDINVQTIIRYDQKTKLSFDDSSKQSNINSLKVGSLVTLRVSPAMTLSIPPQTFVLEIQVH</sequence>
<gene>
    <name evidence="2" type="ordered locus">Clole_3673</name>
</gene>
<name>F2JH16_CELLD</name>
<dbReference type="RefSeq" id="WP_013658632.1">
    <property type="nucleotide sequence ID" value="NC_015275.1"/>
</dbReference>
<evidence type="ECO:0000313" key="3">
    <source>
        <dbReference type="Proteomes" id="UP000008467"/>
    </source>
</evidence>
<keyword evidence="3" id="KW-1185">Reference proteome</keyword>
<dbReference type="EMBL" id="CP002582">
    <property type="protein sequence ID" value="ADZ85356.1"/>
    <property type="molecule type" value="Genomic_DNA"/>
</dbReference>
<dbReference type="Proteomes" id="UP000008467">
    <property type="component" value="Chromosome"/>
</dbReference>
<evidence type="ECO:0008006" key="4">
    <source>
        <dbReference type="Google" id="ProtNLM"/>
    </source>
</evidence>
<dbReference type="KEGG" id="cle:Clole_3673"/>
<proteinExistence type="predicted"/>
<reference evidence="2 3" key="1">
    <citation type="journal article" date="2011" name="J. Bacteriol.">
        <title>Complete genome sequence of the cellulose-degrading bacterium Cellulosilyticum lentocellum.</title>
        <authorList>
            <consortium name="US DOE Joint Genome Institute"/>
            <person name="Miller D.A."/>
            <person name="Suen G."/>
            <person name="Bruce D."/>
            <person name="Copeland A."/>
            <person name="Cheng J.F."/>
            <person name="Detter C."/>
            <person name="Goodwin L.A."/>
            <person name="Han C.S."/>
            <person name="Hauser L.J."/>
            <person name="Land M.L."/>
            <person name="Lapidus A."/>
            <person name="Lucas S."/>
            <person name="Meincke L."/>
            <person name="Pitluck S."/>
            <person name="Tapia R."/>
            <person name="Teshima H."/>
            <person name="Woyke T."/>
            <person name="Fox B.G."/>
            <person name="Angert E.R."/>
            <person name="Currie C.R."/>
        </authorList>
    </citation>
    <scope>NUCLEOTIDE SEQUENCE [LARGE SCALE GENOMIC DNA]</scope>
    <source>
        <strain evidence="3">ATCC 49066 / DSM 5427 / NCIMB 11756 / RHM5</strain>
    </source>
</reference>
<evidence type="ECO:0000313" key="2">
    <source>
        <dbReference type="EMBL" id="ADZ85356.1"/>
    </source>
</evidence>
<feature type="chain" id="PRO_5039001840" description="Copper amine oxidase-like domain-containing protein" evidence="1">
    <location>
        <begin position="24"/>
        <end position="287"/>
    </location>
</feature>
<protein>
    <recommendedName>
        <fullName evidence="4">Copper amine oxidase-like domain-containing protein</fullName>
    </recommendedName>
</protein>
<keyword evidence="1" id="KW-0732">Signal</keyword>
<dbReference type="HOGENOM" id="CLU_968726_0_0_9"/>
<organism evidence="2 3">
    <name type="scientific">Cellulosilyticum lentocellum (strain ATCC 49066 / DSM 5427 / NCIMB 11756 / RHM5)</name>
    <name type="common">Clostridium lentocellum</name>
    <dbReference type="NCBI Taxonomy" id="642492"/>
    <lineage>
        <taxon>Bacteria</taxon>
        <taxon>Bacillati</taxon>
        <taxon>Bacillota</taxon>
        <taxon>Clostridia</taxon>
        <taxon>Lachnospirales</taxon>
        <taxon>Cellulosilyticaceae</taxon>
        <taxon>Cellulosilyticum</taxon>
    </lineage>
</organism>